<dbReference type="PANTHER" id="PTHR13116:SF5">
    <property type="entry name" value="ER MEMBRANE PROTEIN COMPLEX SUBUNIT 3"/>
    <property type="match status" value="1"/>
</dbReference>
<dbReference type="AlphaFoldDB" id="A0A8J6E485"/>
<evidence type="ECO:0000256" key="4">
    <source>
        <dbReference type="ARBA" id="ARBA00022692"/>
    </source>
</evidence>
<dbReference type="Pfam" id="PF01956">
    <property type="entry name" value="EMC3_TMCO1"/>
    <property type="match status" value="1"/>
</dbReference>
<feature type="transmembrane region" description="Helical" evidence="7">
    <location>
        <begin position="12"/>
        <end position="33"/>
    </location>
</feature>
<protein>
    <recommendedName>
        <fullName evidence="3">ER membrane protein complex subunit 3</fullName>
    </recommendedName>
</protein>
<accession>A0A8J6E485</accession>
<gene>
    <name evidence="8" type="ORF">J8273_1940</name>
</gene>
<sequence>MEVTYDYGTEGILVMVSLFLFMFCLRAAQTLILKKLDAGKAKPLATTAKESMVKQINNLIDNGHLLTEDEFNRHRNYFFEEREKLIKLDRGSKGGMFASMGDPSAASGMMSRQMITMAPNFLIMFAVNLFPQIIVGRFPFHVPEQFAGITQRGVEAAGLPACYFSTQSWYIMCLILVPIALKLVFKRAGVQPASVPGMPAAGPATAVTVAASIERLRTIKYDEIAMKADSLETVARAELEDIQG</sequence>
<comment type="caution">
    <text evidence="8">The sequence shown here is derived from an EMBL/GenBank/DDBJ whole genome shotgun (WGS) entry which is preliminary data.</text>
</comment>
<evidence type="ECO:0000313" key="9">
    <source>
        <dbReference type="Proteomes" id="UP000717585"/>
    </source>
</evidence>
<keyword evidence="4 7" id="KW-0812">Transmembrane</keyword>
<reference evidence="8" key="1">
    <citation type="submission" date="2021-05" db="EMBL/GenBank/DDBJ databases">
        <title>A free-living protist that lacks canonical eukaryotic 1 DNA replication and segregation systems.</title>
        <authorList>
            <person name="Salas-Leiva D.E."/>
            <person name="Tromer E.C."/>
            <person name="Curtis B.A."/>
            <person name="Jerlstrom-Hultqvist J."/>
            <person name="Kolisko M."/>
            <person name="Yi Z."/>
            <person name="Salas-Leiva J.S."/>
            <person name="Gallot-Lavallee L."/>
            <person name="Kops G.J.P.L."/>
            <person name="Archibald J.M."/>
            <person name="Simpson A.G.B."/>
            <person name="Roger A.J."/>
        </authorList>
    </citation>
    <scope>NUCLEOTIDE SEQUENCE</scope>
    <source>
        <strain evidence="8">BICM</strain>
    </source>
</reference>
<keyword evidence="5 7" id="KW-1133">Transmembrane helix</keyword>
<organism evidence="8 9">
    <name type="scientific">Carpediemonas membranifera</name>
    <dbReference type="NCBI Taxonomy" id="201153"/>
    <lineage>
        <taxon>Eukaryota</taxon>
        <taxon>Metamonada</taxon>
        <taxon>Carpediemonas-like organisms</taxon>
        <taxon>Carpediemonas</taxon>
    </lineage>
</organism>
<evidence type="ECO:0000256" key="1">
    <source>
        <dbReference type="ARBA" id="ARBA00004141"/>
    </source>
</evidence>
<feature type="transmembrane region" description="Helical" evidence="7">
    <location>
        <begin position="117"/>
        <end position="135"/>
    </location>
</feature>
<dbReference type="PANTHER" id="PTHR13116">
    <property type="entry name" value="ER MEMBRANE PROTEIN COMPLEX SUBUNIT 3"/>
    <property type="match status" value="1"/>
</dbReference>
<evidence type="ECO:0000313" key="8">
    <source>
        <dbReference type="EMBL" id="KAG9396893.1"/>
    </source>
</evidence>
<dbReference type="SMART" id="SM01415">
    <property type="entry name" value="DUF106"/>
    <property type="match status" value="1"/>
</dbReference>
<dbReference type="InterPro" id="IPR002809">
    <property type="entry name" value="EMC3/TMCO1"/>
</dbReference>
<dbReference type="Proteomes" id="UP000717585">
    <property type="component" value="Unassembled WGS sequence"/>
</dbReference>
<name>A0A8J6E485_9EUKA</name>
<comment type="similarity">
    <text evidence="2">Belongs to the EMC3 family.</text>
</comment>
<dbReference type="GO" id="GO:0072546">
    <property type="term" value="C:EMC complex"/>
    <property type="evidence" value="ECO:0007669"/>
    <property type="project" value="TreeGrafter"/>
</dbReference>
<feature type="transmembrane region" description="Helical" evidence="7">
    <location>
        <begin position="168"/>
        <end position="185"/>
    </location>
</feature>
<evidence type="ECO:0000256" key="5">
    <source>
        <dbReference type="ARBA" id="ARBA00022989"/>
    </source>
</evidence>
<evidence type="ECO:0000256" key="7">
    <source>
        <dbReference type="SAM" id="Phobius"/>
    </source>
</evidence>
<evidence type="ECO:0000256" key="3">
    <source>
        <dbReference type="ARBA" id="ARBA00020822"/>
    </source>
</evidence>
<keyword evidence="6 7" id="KW-0472">Membrane</keyword>
<dbReference type="InterPro" id="IPR008568">
    <property type="entry name" value="EMC3"/>
</dbReference>
<proteinExistence type="inferred from homology"/>
<comment type="subcellular location">
    <subcellularLocation>
        <location evidence="1">Membrane</location>
        <topology evidence="1">Multi-pass membrane protein</topology>
    </subcellularLocation>
</comment>
<dbReference type="EMBL" id="JAHDYR010000005">
    <property type="protein sequence ID" value="KAG9396893.1"/>
    <property type="molecule type" value="Genomic_DNA"/>
</dbReference>
<evidence type="ECO:0000256" key="6">
    <source>
        <dbReference type="ARBA" id="ARBA00023136"/>
    </source>
</evidence>
<dbReference type="GO" id="GO:0034975">
    <property type="term" value="P:protein folding in endoplasmic reticulum"/>
    <property type="evidence" value="ECO:0007669"/>
    <property type="project" value="TreeGrafter"/>
</dbReference>
<keyword evidence="9" id="KW-1185">Reference proteome</keyword>
<evidence type="ECO:0000256" key="2">
    <source>
        <dbReference type="ARBA" id="ARBA00005376"/>
    </source>
</evidence>